<evidence type="ECO:0000256" key="6">
    <source>
        <dbReference type="SAM" id="Phobius"/>
    </source>
</evidence>
<evidence type="ECO:0000313" key="8">
    <source>
        <dbReference type="Proteomes" id="UP000815325"/>
    </source>
</evidence>
<keyword evidence="4 6" id="KW-1133">Transmembrane helix</keyword>
<comment type="subcellular location">
    <subcellularLocation>
        <location evidence="1">Membrane</location>
        <topology evidence="1">Multi-pass membrane protein</topology>
    </subcellularLocation>
</comment>
<dbReference type="Proteomes" id="UP000815325">
    <property type="component" value="Unassembled WGS sequence"/>
</dbReference>
<dbReference type="PANTHER" id="PTHR10057">
    <property type="entry name" value="PERIPHERAL-TYPE BENZODIAZEPINE RECEPTOR"/>
    <property type="match status" value="1"/>
</dbReference>
<dbReference type="InterPro" id="IPR038330">
    <property type="entry name" value="TspO/MBR-related_sf"/>
</dbReference>
<feature type="transmembrane region" description="Helical" evidence="6">
    <location>
        <begin position="50"/>
        <end position="70"/>
    </location>
</feature>
<dbReference type="EMBL" id="MU069438">
    <property type="protein sequence ID" value="KAF5843750.1"/>
    <property type="molecule type" value="Genomic_DNA"/>
</dbReference>
<proteinExistence type="inferred from homology"/>
<keyword evidence="3 6" id="KW-0812">Transmembrane</keyword>
<keyword evidence="8" id="KW-1185">Reference proteome</keyword>
<gene>
    <name evidence="7" type="ORF">DUNSADRAFT_8266</name>
</gene>
<comment type="caution">
    <text evidence="7">The sequence shown here is derived from an EMBL/GenBank/DDBJ whole genome shotgun (WGS) entry which is preliminary data.</text>
</comment>
<dbReference type="Pfam" id="PF03073">
    <property type="entry name" value="TspO_MBR"/>
    <property type="match status" value="1"/>
</dbReference>
<evidence type="ECO:0000256" key="5">
    <source>
        <dbReference type="ARBA" id="ARBA00023136"/>
    </source>
</evidence>
<sequence length="179" mass="19415">MGIDRQDALALALACGGPVAAAGVCGALSSRAIKGWYQKLRKPRWTPPNWLFAPVWTLLYTGQGVASWLVWKNKDGERRLPLTLYGVQLLLNLAWQPLFFNLKRPDVALVDSTAMLGMAAAATATMAQSTPDHKAAIAGLMSPYIGWVGYATALNYRIWKDNPDAHKIAADEPAPPKTA</sequence>
<dbReference type="PIRSF" id="PIRSF005859">
    <property type="entry name" value="PBR"/>
    <property type="match status" value="1"/>
</dbReference>
<organism evidence="7 8">
    <name type="scientific">Dunaliella salina</name>
    <name type="common">Green alga</name>
    <name type="synonym">Protococcus salinus</name>
    <dbReference type="NCBI Taxonomy" id="3046"/>
    <lineage>
        <taxon>Eukaryota</taxon>
        <taxon>Viridiplantae</taxon>
        <taxon>Chlorophyta</taxon>
        <taxon>core chlorophytes</taxon>
        <taxon>Chlorophyceae</taxon>
        <taxon>CS clade</taxon>
        <taxon>Chlamydomonadales</taxon>
        <taxon>Dunaliellaceae</taxon>
        <taxon>Dunaliella</taxon>
    </lineage>
</organism>
<dbReference type="PANTHER" id="PTHR10057:SF0">
    <property type="entry name" value="TRANSLOCATOR PROTEIN"/>
    <property type="match status" value="1"/>
</dbReference>
<evidence type="ECO:0000256" key="3">
    <source>
        <dbReference type="ARBA" id="ARBA00022692"/>
    </source>
</evidence>
<dbReference type="Gene3D" id="1.20.1260.100">
    <property type="entry name" value="TspO/MBR protein"/>
    <property type="match status" value="1"/>
</dbReference>
<dbReference type="CDD" id="cd15904">
    <property type="entry name" value="TSPO_MBR"/>
    <property type="match status" value="1"/>
</dbReference>
<feature type="transmembrane region" description="Helical" evidence="6">
    <location>
        <begin position="82"/>
        <end position="102"/>
    </location>
</feature>
<reference evidence="7" key="1">
    <citation type="submission" date="2017-08" db="EMBL/GenBank/DDBJ databases">
        <authorList>
            <person name="Polle J.E."/>
            <person name="Barry K."/>
            <person name="Cushman J."/>
            <person name="Schmutz J."/>
            <person name="Tran D."/>
            <person name="Hathwaick L.T."/>
            <person name="Yim W.C."/>
            <person name="Jenkins J."/>
            <person name="Mckie-Krisberg Z.M."/>
            <person name="Prochnik S."/>
            <person name="Lindquist E."/>
            <person name="Dockter R.B."/>
            <person name="Adam C."/>
            <person name="Molina H."/>
            <person name="Bunkerborg J."/>
            <person name="Jin E."/>
            <person name="Buchheim M."/>
            <person name="Magnuson J."/>
        </authorList>
    </citation>
    <scope>NUCLEOTIDE SEQUENCE</scope>
    <source>
        <strain evidence="7">CCAP 19/18</strain>
    </source>
</reference>
<protein>
    <submittedName>
        <fullName evidence="7">Uncharacterized protein</fullName>
    </submittedName>
</protein>
<evidence type="ECO:0000256" key="2">
    <source>
        <dbReference type="ARBA" id="ARBA00007524"/>
    </source>
</evidence>
<evidence type="ECO:0000256" key="1">
    <source>
        <dbReference type="ARBA" id="ARBA00004141"/>
    </source>
</evidence>
<accession>A0ABQ7HA76</accession>
<evidence type="ECO:0000313" key="7">
    <source>
        <dbReference type="EMBL" id="KAF5843750.1"/>
    </source>
</evidence>
<name>A0ABQ7HA76_DUNSA</name>
<feature type="transmembrane region" description="Helical" evidence="6">
    <location>
        <begin position="108"/>
        <end position="127"/>
    </location>
</feature>
<comment type="similarity">
    <text evidence="2">Belongs to the TspO/BZRP family.</text>
</comment>
<evidence type="ECO:0000256" key="4">
    <source>
        <dbReference type="ARBA" id="ARBA00022989"/>
    </source>
</evidence>
<dbReference type="InterPro" id="IPR004307">
    <property type="entry name" value="TspO_MBR"/>
</dbReference>
<keyword evidence="5 6" id="KW-0472">Membrane</keyword>